<dbReference type="PANTHER" id="PTHR45691:SF6">
    <property type="entry name" value="PROTEIN DIAPHANOUS"/>
    <property type="match status" value="1"/>
</dbReference>
<dbReference type="PROSITE" id="PS51231">
    <property type="entry name" value="DAD"/>
    <property type="match status" value="1"/>
</dbReference>
<protein>
    <submittedName>
        <fullName evidence="4">Protein diaphanous homolog 2-like</fullName>
    </submittedName>
</protein>
<dbReference type="InterPro" id="IPR042201">
    <property type="entry name" value="FH2_Formin_sf"/>
</dbReference>
<proteinExistence type="evidence at transcript level"/>
<accession>A0A6F9DBR8</accession>
<dbReference type="InterPro" id="IPR014767">
    <property type="entry name" value="DAD_dom"/>
</dbReference>
<dbReference type="Gene3D" id="6.10.30.30">
    <property type="match status" value="1"/>
</dbReference>
<feature type="region of interest" description="Disordered" evidence="1">
    <location>
        <begin position="1"/>
        <end position="35"/>
    </location>
</feature>
<dbReference type="Gene3D" id="1.20.58.2220">
    <property type="entry name" value="Formin, FH2 domain"/>
    <property type="match status" value="1"/>
</dbReference>
<feature type="region of interest" description="Disordered" evidence="1">
    <location>
        <begin position="522"/>
        <end position="564"/>
    </location>
</feature>
<evidence type="ECO:0000313" key="4">
    <source>
        <dbReference type="EMBL" id="CAB3237999.1"/>
    </source>
</evidence>
<feature type="region of interest" description="Disordered" evidence="1">
    <location>
        <begin position="413"/>
        <end position="448"/>
    </location>
</feature>
<dbReference type="GO" id="GO:0005884">
    <property type="term" value="C:actin filament"/>
    <property type="evidence" value="ECO:0007669"/>
    <property type="project" value="TreeGrafter"/>
</dbReference>
<dbReference type="InterPro" id="IPR051412">
    <property type="entry name" value="Formin_Homology_Diaphanous_sf"/>
</dbReference>
<name>A0A6F9DBR8_9ASCI</name>
<dbReference type="AlphaFoldDB" id="A0A6F9DBR8"/>
<feature type="region of interest" description="Disordered" evidence="1">
    <location>
        <begin position="469"/>
        <end position="505"/>
    </location>
</feature>
<evidence type="ECO:0000259" key="3">
    <source>
        <dbReference type="PROSITE" id="PS51444"/>
    </source>
</evidence>
<dbReference type="SMART" id="SM00498">
    <property type="entry name" value="FH2"/>
    <property type="match status" value="1"/>
</dbReference>
<feature type="compositionally biased region" description="Basic and acidic residues" evidence="1">
    <location>
        <begin position="481"/>
        <end position="495"/>
    </location>
</feature>
<dbReference type="EMBL" id="LR784521">
    <property type="protein sequence ID" value="CAB3237999.1"/>
    <property type="molecule type" value="mRNA"/>
</dbReference>
<evidence type="ECO:0000259" key="2">
    <source>
        <dbReference type="PROSITE" id="PS51231"/>
    </source>
</evidence>
<feature type="compositionally biased region" description="Pro residues" evidence="1">
    <location>
        <begin position="1"/>
        <end position="17"/>
    </location>
</feature>
<sequence length="576" mass="65738">MGGVPPPPGGPPPPPMFAPSAPKGPTLPAGMTAKKTFKPETTMKRLNWQQLKPTVIKEESFWAKAQEDKFESSDLFTRLMATFGQKKITKKTTEVEKPQKKTKELKVLDGKSAQNLSIFLGTLKVPYQDLKDMILSVDDRLDEALLINLMKQLPDGEIIDALKEFKKQYDELHASEQFLCTLSDVSRLLPRLKHIQFMRQFDEMVGDIKPNIVSATAASQDILKSDRFKKFLELVLMVGNYMNSGSRNAQTLGFDISYLTRLKDTKNTENTFTMMHFLASMIEEQKDKRYNEVYGFIDDFKHIPKATRVTDDQLQKNIKVMKSALKLMEKDIESFGKKKDPKDKFSEVMSVFIEKAQDQFGLIEEMYENMVNCYDKISDFFCFDKKKKPMEDFFGQMNTFRQDYLDAVKENQRRKEMEEKQRKAKLAKEKAEREKEERKKKKQLAGLDLDAEGDQEGVMDSLLEALSSGKAFKKEGRRRTPRGDKAGNNRALERSRSRKQLVSPMSISTAISLDEVTADDFSASPQLKSNKTNNSNRQVYASMEDATGRSKAGRNRNRNPDTSAESLMAQLNALAN</sequence>
<evidence type="ECO:0000256" key="1">
    <source>
        <dbReference type="SAM" id="MobiDB-lite"/>
    </source>
</evidence>
<gene>
    <name evidence="4" type="primary">Diaph2</name>
</gene>
<dbReference type="Pfam" id="PF02181">
    <property type="entry name" value="FH2"/>
    <property type="match status" value="1"/>
</dbReference>
<dbReference type="GO" id="GO:0030041">
    <property type="term" value="P:actin filament polymerization"/>
    <property type="evidence" value="ECO:0007669"/>
    <property type="project" value="TreeGrafter"/>
</dbReference>
<feature type="domain" description="FH2" evidence="3">
    <location>
        <begin position="33"/>
        <end position="430"/>
    </location>
</feature>
<organism evidence="4">
    <name type="scientific">Phallusia mammillata</name>
    <dbReference type="NCBI Taxonomy" id="59560"/>
    <lineage>
        <taxon>Eukaryota</taxon>
        <taxon>Metazoa</taxon>
        <taxon>Chordata</taxon>
        <taxon>Tunicata</taxon>
        <taxon>Ascidiacea</taxon>
        <taxon>Phlebobranchia</taxon>
        <taxon>Ascidiidae</taxon>
        <taxon>Phallusia</taxon>
    </lineage>
</organism>
<dbReference type="InterPro" id="IPR015425">
    <property type="entry name" value="FH2_Formin"/>
</dbReference>
<feature type="domain" description="DAD" evidence="2">
    <location>
        <begin position="454"/>
        <end position="485"/>
    </location>
</feature>
<reference evidence="4" key="1">
    <citation type="submission" date="2020-04" db="EMBL/GenBank/DDBJ databases">
        <authorList>
            <person name="Neveu A P."/>
        </authorList>
    </citation>
    <scope>NUCLEOTIDE SEQUENCE</scope>
    <source>
        <tissue evidence="4">Whole embryo</tissue>
    </source>
</reference>
<dbReference type="Gene3D" id="1.20.58.630">
    <property type="match status" value="1"/>
</dbReference>
<feature type="compositionally biased region" description="Basic and acidic residues" evidence="1">
    <location>
        <begin position="413"/>
        <end position="437"/>
    </location>
</feature>
<dbReference type="PROSITE" id="PS51444">
    <property type="entry name" value="FH2"/>
    <property type="match status" value="1"/>
</dbReference>
<dbReference type="PANTHER" id="PTHR45691">
    <property type="entry name" value="PROTEIN DIAPHANOUS"/>
    <property type="match status" value="1"/>
</dbReference>
<feature type="compositionally biased region" description="Polar residues" evidence="1">
    <location>
        <begin position="523"/>
        <end position="539"/>
    </location>
</feature>
<dbReference type="SUPFAM" id="SSF101447">
    <property type="entry name" value="Formin homology 2 domain (FH2 domain)"/>
    <property type="match status" value="1"/>
</dbReference>